<reference evidence="1 2" key="1">
    <citation type="journal article" date="2019" name="Commun. Biol.">
        <title>The bagworm genome reveals a unique fibroin gene that provides high tensile strength.</title>
        <authorList>
            <person name="Kono N."/>
            <person name="Nakamura H."/>
            <person name="Ohtoshi R."/>
            <person name="Tomita M."/>
            <person name="Numata K."/>
            <person name="Arakawa K."/>
        </authorList>
    </citation>
    <scope>NUCLEOTIDE SEQUENCE [LARGE SCALE GENOMIC DNA]</scope>
</reference>
<keyword evidence="2" id="KW-1185">Reference proteome</keyword>
<organism evidence="1 2">
    <name type="scientific">Eumeta variegata</name>
    <name type="common">Bagworm moth</name>
    <name type="synonym">Eumeta japonica</name>
    <dbReference type="NCBI Taxonomy" id="151549"/>
    <lineage>
        <taxon>Eukaryota</taxon>
        <taxon>Metazoa</taxon>
        <taxon>Ecdysozoa</taxon>
        <taxon>Arthropoda</taxon>
        <taxon>Hexapoda</taxon>
        <taxon>Insecta</taxon>
        <taxon>Pterygota</taxon>
        <taxon>Neoptera</taxon>
        <taxon>Endopterygota</taxon>
        <taxon>Lepidoptera</taxon>
        <taxon>Glossata</taxon>
        <taxon>Ditrysia</taxon>
        <taxon>Tineoidea</taxon>
        <taxon>Psychidae</taxon>
        <taxon>Oiketicinae</taxon>
        <taxon>Eumeta</taxon>
    </lineage>
</organism>
<proteinExistence type="predicted"/>
<dbReference type="EMBL" id="BGZK01001032">
    <property type="protein sequence ID" value="GBP69171.1"/>
    <property type="molecule type" value="Genomic_DNA"/>
</dbReference>
<gene>
    <name evidence="1" type="ORF">EVAR_98243_1</name>
</gene>
<dbReference type="Proteomes" id="UP000299102">
    <property type="component" value="Unassembled WGS sequence"/>
</dbReference>
<evidence type="ECO:0000313" key="2">
    <source>
        <dbReference type="Proteomes" id="UP000299102"/>
    </source>
</evidence>
<dbReference type="AlphaFoldDB" id="A0A4C1XYS9"/>
<accession>A0A4C1XYS9</accession>
<comment type="caution">
    <text evidence="1">The sequence shown here is derived from an EMBL/GenBank/DDBJ whole genome shotgun (WGS) entry which is preliminary data.</text>
</comment>
<sequence length="129" mass="14466">MVSLGVAHVVSLREPLALHIDRGGPKALYVRINYAIAATSVVVRVNNKNSCLITREPPALRTITEFNLPARKRRGRRGPAGHKFKRLWRDQFILATSLRRRFREGKKKESLIKIEGGGGSIKADRGRCP</sequence>
<name>A0A4C1XYS9_EUMVA</name>
<evidence type="ECO:0000313" key="1">
    <source>
        <dbReference type="EMBL" id="GBP69171.1"/>
    </source>
</evidence>
<protein>
    <submittedName>
        <fullName evidence="1">Uncharacterized protein</fullName>
    </submittedName>
</protein>